<protein>
    <submittedName>
        <fullName evidence="1">Uncharacterized protein</fullName>
    </submittedName>
</protein>
<dbReference type="HOGENOM" id="CLU_2923649_0_0_1"/>
<organism evidence="1 2">
    <name type="scientific">Pisolithus tinctorius Marx 270</name>
    <dbReference type="NCBI Taxonomy" id="870435"/>
    <lineage>
        <taxon>Eukaryota</taxon>
        <taxon>Fungi</taxon>
        <taxon>Dikarya</taxon>
        <taxon>Basidiomycota</taxon>
        <taxon>Agaricomycotina</taxon>
        <taxon>Agaricomycetes</taxon>
        <taxon>Agaricomycetidae</taxon>
        <taxon>Boletales</taxon>
        <taxon>Sclerodermatineae</taxon>
        <taxon>Pisolithaceae</taxon>
        <taxon>Pisolithus</taxon>
    </lineage>
</organism>
<gene>
    <name evidence="1" type="ORF">M404DRAFT_1002694</name>
</gene>
<dbReference type="InParanoid" id="A0A0C3NM03"/>
<evidence type="ECO:0000313" key="2">
    <source>
        <dbReference type="Proteomes" id="UP000054217"/>
    </source>
</evidence>
<name>A0A0C3NM03_PISTI</name>
<dbReference type="EMBL" id="KN831984">
    <property type="protein sequence ID" value="KIO01945.1"/>
    <property type="molecule type" value="Genomic_DNA"/>
</dbReference>
<reference evidence="2" key="2">
    <citation type="submission" date="2015-01" db="EMBL/GenBank/DDBJ databases">
        <title>Evolutionary Origins and Diversification of the Mycorrhizal Mutualists.</title>
        <authorList>
            <consortium name="DOE Joint Genome Institute"/>
            <consortium name="Mycorrhizal Genomics Consortium"/>
            <person name="Kohler A."/>
            <person name="Kuo A."/>
            <person name="Nagy L.G."/>
            <person name="Floudas D."/>
            <person name="Copeland A."/>
            <person name="Barry K.W."/>
            <person name="Cichocki N."/>
            <person name="Veneault-Fourrey C."/>
            <person name="LaButti K."/>
            <person name="Lindquist E.A."/>
            <person name="Lipzen A."/>
            <person name="Lundell T."/>
            <person name="Morin E."/>
            <person name="Murat C."/>
            <person name="Riley R."/>
            <person name="Ohm R."/>
            <person name="Sun H."/>
            <person name="Tunlid A."/>
            <person name="Henrissat B."/>
            <person name="Grigoriev I.V."/>
            <person name="Hibbett D.S."/>
            <person name="Martin F."/>
        </authorList>
    </citation>
    <scope>NUCLEOTIDE SEQUENCE [LARGE SCALE GENOMIC DNA]</scope>
    <source>
        <strain evidence="2">Marx 270</strain>
    </source>
</reference>
<reference evidence="1 2" key="1">
    <citation type="submission" date="2014-04" db="EMBL/GenBank/DDBJ databases">
        <authorList>
            <consortium name="DOE Joint Genome Institute"/>
            <person name="Kuo A."/>
            <person name="Kohler A."/>
            <person name="Costa M.D."/>
            <person name="Nagy L.G."/>
            <person name="Floudas D."/>
            <person name="Copeland A."/>
            <person name="Barry K.W."/>
            <person name="Cichocki N."/>
            <person name="Veneault-Fourrey C."/>
            <person name="LaButti K."/>
            <person name="Lindquist E.A."/>
            <person name="Lipzen A."/>
            <person name="Lundell T."/>
            <person name="Morin E."/>
            <person name="Murat C."/>
            <person name="Sun H."/>
            <person name="Tunlid A."/>
            <person name="Henrissat B."/>
            <person name="Grigoriev I.V."/>
            <person name="Hibbett D.S."/>
            <person name="Martin F."/>
            <person name="Nordberg H.P."/>
            <person name="Cantor M.N."/>
            <person name="Hua S.X."/>
        </authorList>
    </citation>
    <scope>NUCLEOTIDE SEQUENCE [LARGE SCALE GENOMIC DNA]</scope>
    <source>
        <strain evidence="1 2">Marx 270</strain>
    </source>
</reference>
<evidence type="ECO:0000313" key="1">
    <source>
        <dbReference type="EMBL" id="KIO01945.1"/>
    </source>
</evidence>
<sequence>MSRRPFLYLSESACLLKLQTLSVSRLCLEYFDPLERETRQTFPVNYISQARSVLALHLLQI</sequence>
<dbReference type="AlphaFoldDB" id="A0A0C3NM03"/>
<dbReference type="Proteomes" id="UP000054217">
    <property type="component" value="Unassembled WGS sequence"/>
</dbReference>
<accession>A0A0C3NM03</accession>
<keyword evidence="2" id="KW-1185">Reference proteome</keyword>
<proteinExistence type="predicted"/>